<gene>
    <name evidence="15" type="ORF">JY572_34040</name>
</gene>
<keyword evidence="8 9" id="KW-0482">Metalloprotease</keyword>
<dbReference type="InterPro" id="IPR027268">
    <property type="entry name" value="Peptidase_M4/M1_CTD_sf"/>
</dbReference>
<comment type="similarity">
    <text evidence="2 9">Belongs to the peptidase M1 family.</text>
</comment>
<dbReference type="Pfam" id="PF17900">
    <property type="entry name" value="Peptidase_M1_N"/>
    <property type="match status" value="1"/>
</dbReference>
<evidence type="ECO:0000256" key="5">
    <source>
        <dbReference type="ARBA" id="ARBA00022723"/>
    </source>
</evidence>
<dbReference type="EC" id="3.4.11.-" evidence="9"/>
<keyword evidence="11" id="KW-0732">Signal</keyword>
<keyword evidence="7 9" id="KW-0862">Zinc</keyword>
<dbReference type="InterPro" id="IPR045357">
    <property type="entry name" value="Aminopeptidase_N-like_N"/>
</dbReference>
<feature type="region of interest" description="Disordered" evidence="10">
    <location>
        <begin position="26"/>
        <end position="48"/>
    </location>
</feature>
<evidence type="ECO:0000259" key="14">
    <source>
        <dbReference type="Pfam" id="PF17900"/>
    </source>
</evidence>
<evidence type="ECO:0000256" key="10">
    <source>
        <dbReference type="SAM" id="MobiDB-lite"/>
    </source>
</evidence>
<dbReference type="CDD" id="cd09601">
    <property type="entry name" value="M1_APN-Q_like"/>
    <property type="match status" value="1"/>
</dbReference>
<reference evidence="15 16" key="1">
    <citation type="submission" date="2021-02" db="EMBL/GenBank/DDBJ databases">
        <title>De Novo genome assembly of isolated myxobacteria.</title>
        <authorList>
            <person name="Stevens D.C."/>
        </authorList>
    </citation>
    <scope>NUCLEOTIDE SEQUENCE [LARGE SCALE GENOMIC DNA]</scope>
    <source>
        <strain evidence="15 16">SCHIC003</strain>
    </source>
</reference>
<evidence type="ECO:0000256" key="1">
    <source>
        <dbReference type="ARBA" id="ARBA00000098"/>
    </source>
</evidence>
<dbReference type="PROSITE" id="PS51257">
    <property type="entry name" value="PROKAR_LIPOPROTEIN"/>
    <property type="match status" value="1"/>
</dbReference>
<dbReference type="InterPro" id="IPR042097">
    <property type="entry name" value="Aminopeptidase_N-like_N_sf"/>
</dbReference>
<sequence>MRCGHLGAATSLLLTCLLMGCAGGPREVAQPASPAGPRARAVPPPVEDTSILTPPGLRLEGHVRPTRQAVMLEVDPRQEQFRGTVDVELSLSERTRALWLHGTELTVTSAHVMVGESRVSVEALPVGEDLLTFLPREPLEPGVVTLHVEYSGRAKAREDSGVFREEENGRWYAMTQFQPLYARRAFPCFDEPAFKIPFELTLRVRAEDSAFANTPVRAEKTDAEGWKTVRFQPTPALPTYLVAFAVGPFDMVDAGKAGKNQVPVRMIVSKGRGAESRWAADVTGPLLVELEEWFGSPYPYAKLDVLALPGHQGGAMEHPGLITFSGGLMLSTPQDDSVARQRVFTETQAHELAHQWFGNLVTPAWWDDLWLNESFADWLAFKVVTRWRPEWRGDMRRVEARGASMREDWLVSARSIRQPIEASGDIHSAFDGITYGKGAAVLAMFESWLGPEVFQRGVRDYLRTHARGTATTGDFIQALSQAAGQEVSPAFSSFLDQPGVPLVSMTLECPKDGAPRLALEQRRYLPLGASDQAPDSKPWHVPLCVRYAVGEVEGRACTVLTEPLGTLTLPEARRCPDWVHPNADARGYYHALVRGDGLTRLATKGAARLTVPEQLVLMADAQALLSSGAMDVSQALTLVTRLGEGDANLVMGAASVVGSVHSDLVPETLRAHRARFVRGLFGERARSVGFVSRPGDSEDLRLLRPTLLGIAANEGADPKLRAEARRLALRWLENHGALQSEDAAIVLQSASVAGDAALHQRLRDAARAAVTESERGLLFNALGSFRDASLARAGLELLLDAKVDAREALAILFGQLSESSTRDVAFTFLRENFDTLRGRLPRDISTWLLSSGGVFCDAGHRAEAVRFFGPRAADFEGGERVLAQSLERVDQCIAQREALRPSLTRFLARY</sequence>
<dbReference type="Gene3D" id="1.25.50.20">
    <property type="match status" value="1"/>
</dbReference>
<dbReference type="Gene3D" id="2.60.40.1730">
    <property type="entry name" value="tricorn interacting facor f3 domain"/>
    <property type="match status" value="1"/>
</dbReference>
<keyword evidence="3 9" id="KW-0031">Aminopeptidase</keyword>
<evidence type="ECO:0000256" key="3">
    <source>
        <dbReference type="ARBA" id="ARBA00022438"/>
    </source>
</evidence>
<evidence type="ECO:0000313" key="15">
    <source>
        <dbReference type="EMBL" id="QSQ13314.1"/>
    </source>
</evidence>
<evidence type="ECO:0000256" key="7">
    <source>
        <dbReference type="ARBA" id="ARBA00022833"/>
    </source>
</evidence>
<proteinExistence type="inferred from homology"/>
<dbReference type="InterPro" id="IPR024571">
    <property type="entry name" value="ERAP1-like_C_dom"/>
</dbReference>
<evidence type="ECO:0000256" key="9">
    <source>
        <dbReference type="RuleBase" id="RU364040"/>
    </source>
</evidence>
<comment type="cofactor">
    <cofactor evidence="9">
        <name>Zn(2+)</name>
        <dbReference type="ChEBI" id="CHEBI:29105"/>
    </cofactor>
    <text evidence="9">Binds 1 zinc ion per subunit.</text>
</comment>
<evidence type="ECO:0000259" key="13">
    <source>
        <dbReference type="Pfam" id="PF11838"/>
    </source>
</evidence>
<dbReference type="PANTHER" id="PTHR11533">
    <property type="entry name" value="PROTEASE M1 ZINC METALLOPROTEASE"/>
    <property type="match status" value="1"/>
</dbReference>
<dbReference type="InterPro" id="IPR050344">
    <property type="entry name" value="Peptidase_M1_aminopeptidases"/>
</dbReference>
<feature type="signal peptide" evidence="11">
    <location>
        <begin position="1"/>
        <end position="22"/>
    </location>
</feature>
<dbReference type="InterPro" id="IPR001930">
    <property type="entry name" value="Peptidase_M1"/>
</dbReference>
<comment type="catalytic activity">
    <reaction evidence="1">
        <text>Release of an N-terminal amino acid, Xaa-|-Yaa- from a peptide, amide or arylamide. Xaa is preferably Ala, but may be most amino acids including Pro (slow action). When a terminal hydrophobic residue is followed by a prolyl residue, the two may be released as an intact Xaa-Pro dipeptide.</text>
        <dbReference type="EC" id="3.4.11.2"/>
    </reaction>
</comment>
<dbReference type="SUPFAM" id="SSF55486">
    <property type="entry name" value="Metalloproteases ('zincins'), catalytic domain"/>
    <property type="match status" value="1"/>
</dbReference>
<organism evidence="15 16">
    <name type="scientific">Myxococcus landrumensis</name>
    <dbReference type="NCBI Taxonomy" id="2813577"/>
    <lineage>
        <taxon>Bacteria</taxon>
        <taxon>Pseudomonadati</taxon>
        <taxon>Myxococcota</taxon>
        <taxon>Myxococcia</taxon>
        <taxon>Myxococcales</taxon>
        <taxon>Cystobacterineae</taxon>
        <taxon>Myxococcaceae</taxon>
        <taxon>Myxococcus</taxon>
    </lineage>
</organism>
<evidence type="ECO:0000256" key="2">
    <source>
        <dbReference type="ARBA" id="ARBA00010136"/>
    </source>
</evidence>
<feature type="chain" id="PRO_5045776834" description="Aminopeptidase" evidence="11">
    <location>
        <begin position="23"/>
        <end position="910"/>
    </location>
</feature>
<evidence type="ECO:0000313" key="16">
    <source>
        <dbReference type="Proteomes" id="UP000663090"/>
    </source>
</evidence>
<evidence type="ECO:0000256" key="8">
    <source>
        <dbReference type="ARBA" id="ARBA00023049"/>
    </source>
</evidence>
<name>A0ABX7N4J0_9BACT</name>
<dbReference type="Proteomes" id="UP000663090">
    <property type="component" value="Chromosome"/>
</dbReference>
<dbReference type="Pfam" id="PF11838">
    <property type="entry name" value="ERAP1_C"/>
    <property type="match status" value="1"/>
</dbReference>
<dbReference type="SUPFAM" id="SSF63737">
    <property type="entry name" value="Leukotriene A4 hydrolase N-terminal domain"/>
    <property type="match status" value="1"/>
</dbReference>
<feature type="compositionally biased region" description="Low complexity" evidence="10">
    <location>
        <begin position="29"/>
        <end position="41"/>
    </location>
</feature>
<dbReference type="Pfam" id="PF01433">
    <property type="entry name" value="Peptidase_M1"/>
    <property type="match status" value="1"/>
</dbReference>
<feature type="domain" description="Aminopeptidase N-like N-terminal" evidence="14">
    <location>
        <begin position="65"/>
        <end position="241"/>
    </location>
</feature>
<keyword evidence="16" id="KW-1185">Reference proteome</keyword>
<dbReference type="EMBL" id="CP071091">
    <property type="protein sequence ID" value="QSQ13314.1"/>
    <property type="molecule type" value="Genomic_DNA"/>
</dbReference>
<protein>
    <recommendedName>
        <fullName evidence="9">Aminopeptidase</fullName>
        <ecNumber evidence="9">3.4.11.-</ecNumber>
    </recommendedName>
</protein>
<dbReference type="PANTHER" id="PTHR11533:SF174">
    <property type="entry name" value="PUROMYCIN-SENSITIVE AMINOPEPTIDASE-RELATED"/>
    <property type="match status" value="1"/>
</dbReference>
<dbReference type="InterPro" id="IPR014782">
    <property type="entry name" value="Peptidase_M1_dom"/>
</dbReference>
<keyword evidence="5 9" id="KW-0479">Metal-binding</keyword>
<feature type="domain" description="Peptidase M1 membrane alanine aminopeptidase" evidence="12">
    <location>
        <begin position="278"/>
        <end position="492"/>
    </location>
</feature>
<evidence type="ECO:0000256" key="4">
    <source>
        <dbReference type="ARBA" id="ARBA00022670"/>
    </source>
</evidence>
<dbReference type="InterPro" id="IPR034016">
    <property type="entry name" value="M1_APN-typ"/>
</dbReference>
<evidence type="ECO:0000256" key="6">
    <source>
        <dbReference type="ARBA" id="ARBA00022801"/>
    </source>
</evidence>
<dbReference type="RefSeq" id="WP_206715013.1">
    <property type="nucleotide sequence ID" value="NZ_CP071091.1"/>
</dbReference>
<dbReference type="PRINTS" id="PR00756">
    <property type="entry name" value="ALADIPTASE"/>
</dbReference>
<keyword evidence="6 9" id="KW-0378">Hydrolase</keyword>
<dbReference type="Gene3D" id="1.10.390.10">
    <property type="entry name" value="Neutral Protease Domain 2"/>
    <property type="match status" value="1"/>
</dbReference>
<keyword evidence="4 9" id="KW-0645">Protease</keyword>
<feature type="domain" description="ERAP1-like C-terminal" evidence="13">
    <location>
        <begin position="578"/>
        <end position="890"/>
    </location>
</feature>
<accession>A0ABX7N4J0</accession>
<evidence type="ECO:0000259" key="12">
    <source>
        <dbReference type="Pfam" id="PF01433"/>
    </source>
</evidence>
<evidence type="ECO:0000256" key="11">
    <source>
        <dbReference type="SAM" id="SignalP"/>
    </source>
</evidence>